<dbReference type="InterPro" id="IPR027417">
    <property type="entry name" value="P-loop_NTPase"/>
</dbReference>
<dbReference type="Gene3D" id="3.40.50.300">
    <property type="entry name" value="P-loop containing nucleotide triphosphate hydrolases"/>
    <property type="match status" value="1"/>
</dbReference>
<dbReference type="EMBL" id="JAPKIY010000097">
    <property type="protein sequence ID" value="MDS0900610.1"/>
    <property type="molecule type" value="Genomic_DNA"/>
</dbReference>
<reference evidence="1" key="1">
    <citation type="submission" date="2023-02" db="EMBL/GenBank/DDBJ databases">
        <title>Detection, antimicrobial susceptibility and genomic characterization of NDM-producing species of Morganellaceae, Yersiniaceae, and Enterobacteriaceae other than Klebsiella.</title>
        <authorList>
            <person name="Camargo C.H."/>
            <person name="Sacchi C.T."/>
            <person name="Campos K.R."/>
        </authorList>
    </citation>
    <scope>NUCLEOTIDE SEQUENCE</scope>
    <source>
        <strain evidence="1">1189_21</strain>
    </source>
</reference>
<accession>A0AAE4FIB1</accession>
<gene>
    <name evidence="1" type="ORF">OSC06_22005</name>
</gene>
<protein>
    <submittedName>
        <fullName evidence="1">Conjugative transfer ATPase</fullName>
    </submittedName>
</protein>
<comment type="caution">
    <text evidence="1">The sequence shown here is derived from an EMBL/GenBank/DDBJ whole genome shotgun (WGS) entry which is preliminary data.</text>
</comment>
<feature type="non-terminal residue" evidence="1">
    <location>
        <position position="1"/>
    </location>
</feature>
<dbReference type="Proteomes" id="UP001182247">
    <property type="component" value="Unassembled WGS sequence"/>
</dbReference>
<sequence>LAREGYEAQMALTMVSLINSINNIAERDQYLARDINFVVDEAHIVTVNPLLSPYVTKVVKMWRKLGAWLWLATQNLDDYPDCAEKMLNMAEWWVCLTMPQKEVEAIARFKTLSEEQKQVLLSASKLSGCYTEGVVLARKVEALFRVVQPSLYLALGMTEKEEKQQRRVLMERYGCSELEAAFRVADELDRKRGLPSRRRECC</sequence>
<dbReference type="AlphaFoldDB" id="A0AAE4FIB1"/>
<evidence type="ECO:0000313" key="1">
    <source>
        <dbReference type="EMBL" id="MDS0900610.1"/>
    </source>
</evidence>
<name>A0AAE4FIB1_MORMO</name>
<proteinExistence type="predicted"/>
<organism evidence="1 2">
    <name type="scientific">Morganella morganii</name>
    <name type="common">Proteus morganii</name>
    <dbReference type="NCBI Taxonomy" id="582"/>
    <lineage>
        <taxon>Bacteria</taxon>
        <taxon>Pseudomonadati</taxon>
        <taxon>Pseudomonadota</taxon>
        <taxon>Gammaproteobacteria</taxon>
        <taxon>Enterobacterales</taxon>
        <taxon>Morganellaceae</taxon>
        <taxon>Morganella</taxon>
    </lineage>
</organism>
<evidence type="ECO:0000313" key="2">
    <source>
        <dbReference type="Proteomes" id="UP001182247"/>
    </source>
</evidence>
<dbReference type="SUPFAM" id="SSF52540">
    <property type="entry name" value="P-loop containing nucleoside triphosphate hydrolases"/>
    <property type="match status" value="1"/>
</dbReference>